<reference evidence="2" key="1">
    <citation type="submission" date="2014-11" db="EMBL/GenBank/DDBJ databases">
        <authorList>
            <person name="Amaro Gonzalez C."/>
        </authorList>
    </citation>
    <scope>NUCLEOTIDE SEQUENCE</scope>
</reference>
<feature type="transmembrane region" description="Helical" evidence="1">
    <location>
        <begin position="6"/>
        <end position="30"/>
    </location>
</feature>
<accession>A0A0E9XL83</accession>
<keyword evidence="1" id="KW-0812">Transmembrane</keyword>
<keyword evidence="1" id="KW-0472">Membrane</keyword>
<organism evidence="2">
    <name type="scientific">Anguilla anguilla</name>
    <name type="common">European freshwater eel</name>
    <name type="synonym">Muraena anguilla</name>
    <dbReference type="NCBI Taxonomy" id="7936"/>
    <lineage>
        <taxon>Eukaryota</taxon>
        <taxon>Metazoa</taxon>
        <taxon>Chordata</taxon>
        <taxon>Craniata</taxon>
        <taxon>Vertebrata</taxon>
        <taxon>Euteleostomi</taxon>
        <taxon>Actinopterygii</taxon>
        <taxon>Neopterygii</taxon>
        <taxon>Teleostei</taxon>
        <taxon>Anguilliformes</taxon>
        <taxon>Anguillidae</taxon>
        <taxon>Anguilla</taxon>
    </lineage>
</organism>
<keyword evidence="1" id="KW-1133">Transmembrane helix</keyword>
<sequence length="39" mass="4688">MATIHFIFIFLFCFKVQKFSLFFPLLLIYIRCQAKALQS</sequence>
<dbReference type="AlphaFoldDB" id="A0A0E9XL83"/>
<reference evidence="2" key="2">
    <citation type="journal article" date="2015" name="Fish Shellfish Immunol.">
        <title>Early steps in the European eel (Anguilla anguilla)-Vibrio vulnificus interaction in the gills: Role of the RtxA13 toxin.</title>
        <authorList>
            <person name="Callol A."/>
            <person name="Pajuelo D."/>
            <person name="Ebbesson L."/>
            <person name="Teles M."/>
            <person name="MacKenzie S."/>
            <person name="Amaro C."/>
        </authorList>
    </citation>
    <scope>NUCLEOTIDE SEQUENCE</scope>
</reference>
<dbReference type="EMBL" id="GBXM01005163">
    <property type="protein sequence ID" value="JAI03415.1"/>
    <property type="molecule type" value="Transcribed_RNA"/>
</dbReference>
<protein>
    <submittedName>
        <fullName evidence="2">Uncharacterized protein</fullName>
    </submittedName>
</protein>
<name>A0A0E9XL83_ANGAN</name>
<evidence type="ECO:0000313" key="2">
    <source>
        <dbReference type="EMBL" id="JAI03415.1"/>
    </source>
</evidence>
<proteinExistence type="predicted"/>
<evidence type="ECO:0000256" key="1">
    <source>
        <dbReference type="SAM" id="Phobius"/>
    </source>
</evidence>